<feature type="compositionally biased region" description="Polar residues" evidence="8">
    <location>
        <begin position="185"/>
        <end position="198"/>
    </location>
</feature>
<accession>A0A1E3PUM9</accession>
<comment type="subcellular location">
    <subcellularLocation>
        <location evidence="1">Membrane</location>
        <topology evidence="1">Single-pass type IV membrane protein</topology>
    </subcellularLocation>
</comment>
<feature type="compositionally biased region" description="Polar residues" evidence="8">
    <location>
        <begin position="210"/>
        <end position="233"/>
    </location>
</feature>
<feature type="region of interest" description="Disordered" evidence="8">
    <location>
        <begin position="30"/>
        <end position="63"/>
    </location>
</feature>
<sequence length="357" mass="39030">MAVTIQDRTQEFRSCVAALSKISSTSASASRNQLLLSPSSPPMPSQVGAGTNGGIHGPGAGATRGLRTEFARRAVAISKDINNAMGKLQRLGQLAKRKTLFDDRPVEIAELTFVIKQDLAKINQSISELQSFVKGGKKHWGRKGESQVDEHSENVVVLLQGKLTDVTAGFREVLEVRTKNIQASKSRTEQFISSTSASAKDASGFKTKSPLYTQSGPPQHSSLENPYGSSQGDPENPYGAQNAEAGEYLTLPDQQQSLMLLEEQQDTYISERNTAIEAIESTIHELGGIFSQLATMVAEQREVVQRIDADTEDIAVNISGAQRELLQYFARVSSNRWLMVKVFGILIIFFLLWVLVS</sequence>
<dbReference type="PANTHER" id="PTHR19957:SF3">
    <property type="entry name" value="SYNTAXIN-5"/>
    <property type="match status" value="1"/>
</dbReference>
<dbReference type="SMART" id="SM00397">
    <property type="entry name" value="t_SNARE"/>
    <property type="match status" value="1"/>
</dbReference>
<protein>
    <recommendedName>
        <fullName evidence="10">t-SNARE coiled-coil homology domain-containing protein</fullName>
    </recommendedName>
</protein>
<dbReference type="GO" id="GO:0048278">
    <property type="term" value="P:vesicle docking"/>
    <property type="evidence" value="ECO:0007669"/>
    <property type="project" value="TreeGrafter"/>
</dbReference>
<evidence type="ECO:0000256" key="7">
    <source>
        <dbReference type="ARBA" id="ARBA00023136"/>
    </source>
</evidence>
<dbReference type="Pfam" id="PF11416">
    <property type="entry name" value="Syntaxin-5_N"/>
    <property type="match status" value="1"/>
</dbReference>
<dbReference type="OrthoDB" id="421009at2759"/>
<dbReference type="InterPro" id="IPR021538">
    <property type="entry name" value="Syntaxin-5_N"/>
</dbReference>
<dbReference type="CDD" id="cd15844">
    <property type="entry name" value="SNARE_syntaxin5"/>
    <property type="match status" value="1"/>
</dbReference>
<name>A0A1E3PUM9_LIPST</name>
<dbReference type="SUPFAM" id="SSF47661">
    <property type="entry name" value="t-snare proteins"/>
    <property type="match status" value="1"/>
</dbReference>
<dbReference type="AlphaFoldDB" id="A0A1E3PUM9"/>
<feature type="region of interest" description="Disordered" evidence="8">
    <location>
        <begin position="185"/>
        <end position="241"/>
    </location>
</feature>
<dbReference type="GO" id="GO:0005484">
    <property type="term" value="F:SNAP receptor activity"/>
    <property type="evidence" value="ECO:0007669"/>
    <property type="project" value="EnsemblFungi"/>
</dbReference>
<dbReference type="STRING" id="675824.A0A1E3PUM9"/>
<evidence type="ECO:0000256" key="9">
    <source>
        <dbReference type="SAM" id="Phobius"/>
    </source>
</evidence>
<dbReference type="Proteomes" id="UP000094385">
    <property type="component" value="Unassembled WGS sequence"/>
</dbReference>
<keyword evidence="5 9" id="KW-1133">Transmembrane helix</keyword>
<proteinExistence type="inferred from homology"/>
<evidence type="ECO:0000256" key="5">
    <source>
        <dbReference type="ARBA" id="ARBA00022989"/>
    </source>
</evidence>
<dbReference type="GO" id="GO:0006886">
    <property type="term" value="P:intracellular protein transport"/>
    <property type="evidence" value="ECO:0007669"/>
    <property type="project" value="EnsemblFungi"/>
</dbReference>
<reference evidence="11 12" key="1">
    <citation type="journal article" date="2016" name="Proc. Natl. Acad. Sci. U.S.A.">
        <title>Comparative genomics of biotechnologically important yeasts.</title>
        <authorList>
            <person name="Riley R."/>
            <person name="Haridas S."/>
            <person name="Wolfe K.H."/>
            <person name="Lopes M.R."/>
            <person name="Hittinger C.T."/>
            <person name="Goeker M."/>
            <person name="Salamov A.A."/>
            <person name="Wisecaver J.H."/>
            <person name="Long T.M."/>
            <person name="Calvey C.H."/>
            <person name="Aerts A.L."/>
            <person name="Barry K.W."/>
            <person name="Choi C."/>
            <person name="Clum A."/>
            <person name="Coughlan A.Y."/>
            <person name="Deshpande S."/>
            <person name="Douglass A.P."/>
            <person name="Hanson S.J."/>
            <person name="Klenk H.-P."/>
            <person name="LaButti K.M."/>
            <person name="Lapidus A."/>
            <person name="Lindquist E.A."/>
            <person name="Lipzen A.M."/>
            <person name="Meier-Kolthoff J.P."/>
            <person name="Ohm R.A."/>
            <person name="Otillar R.P."/>
            <person name="Pangilinan J.L."/>
            <person name="Peng Y."/>
            <person name="Rokas A."/>
            <person name="Rosa C.A."/>
            <person name="Scheuner C."/>
            <person name="Sibirny A.A."/>
            <person name="Slot J.C."/>
            <person name="Stielow J.B."/>
            <person name="Sun H."/>
            <person name="Kurtzman C.P."/>
            <person name="Blackwell M."/>
            <person name="Grigoriev I.V."/>
            <person name="Jeffries T.W."/>
        </authorList>
    </citation>
    <scope>NUCLEOTIDE SEQUENCE [LARGE SCALE GENOMIC DNA]</scope>
    <source>
        <strain evidence="11 12">NRRL Y-11557</strain>
    </source>
</reference>
<dbReference type="GO" id="GO:0000139">
    <property type="term" value="C:Golgi membrane"/>
    <property type="evidence" value="ECO:0007669"/>
    <property type="project" value="TreeGrafter"/>
</dbReference>
<evidence type="ECO:0000313" key="11">
    <source>
        <dbReference type="EMBL" id="ODQ69101.1"/>
    </source>
</evidence>
<dbReference type="GO" id="GO:0006891">
    <property type="term" value="P:intra-Golgi vesicle-mediated transport"/>
    <property type="evidence" value="ECO:0007669"/>
    <property type="project" value="EnsemblFungi"/>
</dbReference>
<keyword evidence="6" id="KW-0175">Coiled coil</keyword>
<evidence type="ECO:0000256" key="6">
    <source>
        <dbReference type="ARBA" id="ARBA00023054"/>
    </source>
</evidence>
<evidence type="ECO:0000256" key="3">
    <source>
        <dbReference type="ARBA" id="ARBA00022448"/>
    </source>
</evidence>
<feature type="transmembrane region" description="Helical" evidence="9">
    <location>
        <begin position="337"/>
        <end position="356"/>
    </location>
</feature>
<dbReference type="GO" id="GO:0048280">
    <property type="term" value="P:vesicle fusion with Golgi apparatus"/>
    <property type="evidence" value="ECO:0007669"/>
    <property type="project" value="EnsemblFungi"/>
</dbReference>
<evidence type="ECO:0000256" key="2">
    <source>
        <dbReference type="ARBA" id="ARBA00009063"/>
    </source>
</evidence>
<keyword evidence="3" id="KW-0813">Transport</keyword>
<keyword evidence="12" id="KW-1185">Reference proteome</keyword>
<dbReference type="GO" id="GO:0006888">
    <property type="term" value="P:endoplasmic reticulum to Golgi vesicle-mediated transport"/>
    <property type="evidence" value="ECO:0007669"/>
    <property type="project" value="EnsemblFungi"/>
</dbReference>
<comment type="similarity">
    <text evidence="2">Belongs to the syntaxin family.</text>
</comment>
<dbReference type="InterPro" id="IPR010989">
    <property type="entry name" value="SNARE"/>
</dbReference>
<feature type="domain" description="T-SNARE coiled-coil homology" evidence="10">
    <location>
        <begin position="266"/>
        <end position="328"/>
    </location>
</feature>
<evidence type="ECO:0000256" key="4">
    <source>
        <dbReference type="ARBA" id="ARBA00022692"/>
    </source>
</evidence>
<dbReference type="PROSITE" id="PS50192">
    <property type="entry name" value="T_SNARE"/>
    <property type="match status" value="1"/>
</dbReference>
<dbReference type="GO" id="GO:0031201">
    <property type="term" value="C:SNARE complex"/>
    <property type="evidence" value="ECO:0007669"/>
    <property type="project" value="EnsemblFungi"/>
</dbReference>
<evidence type="ECO:0000259" key="10">
    <source>
        <dbReference type="PROSITE" id="PS50192"/>
    </source>
</evidence>
<dbReference type="GO" id="GO:0090083">
    <property type="term" value="P:regulation of inclusion body assembly"/>
    <property type="evidence" value="ECO:0007669"/>
    <property type="project" value="EnsemblFungi"/>
</dbReference>
<dbReference type="InterPro" id="IPR045242">
    <property type="entry name" value="Syntaxin"/>
</dbReference>
<dbReference type="GO" id="GO:0000149">
    <property type="term" value="F:SNARE binding"/>
    <property type="evidence" value="ECO:0007669"/>
    <property type="project" value="TreeGrafter"/>
</dbReference>
<organism evidence="11 12">
    <name type="scientific">Lipomyces starkeyi NRRL Y-11557</name>
    <dbReference type="NCBI Taxonomy" id="675824"/>
    <lineage>
        <taxon>Eukaryota</taxon>
        <taxon>Fungi</taxon>
        <taxon>Dikarya</taxon>
        <taxon>Ascomycota</taxon>
        <taxon>Saccharomycotina</taxon>
        <taxon>Lipomycetes</taxon>
        <taxon>Lipomycetales</taxon>
        <taxon>Lipomycetaceae</taxon>
        <taxon>Lipomyces</taxon>
    </lineage>
</organism>
<keyword evidence="7 9" id="KW-0472">Membrane</keyword>
<keyword evidence="4 9" id="KW-0812">Transmembrane</keyword>
<evidence type="ECO:0000256" key="1">
    <source>
        <dbReference type="ARBA" id="ARBA00004211"/>
    </source>
</evidence>
<dbReference type="GO" id="GO:0005801">
    <property type="term" value="C:cis-Golgi network"/>
    <property type="evidence" value="ECO:0007669"/>
    <property type="project" value="EnsemblFungi"/>
</dbReference>
<dbReference type="Gene3D" id="1.20.58.70">
    <property type="match status" value="1"/>
</dbReference>
<evidence type="ECO:0000313" key="12">
    <source>
        <dbReference type="Proteomes" id="UP000094385"/>
    </source>
</evidence>
<gene>
    <name evidence="11" type="ORF">LIPSTDRAFT_100890</name>
</gene>
<evidence type="ECO:0000256" key="8">
    <source>
        <dbReference type="SAM" id="MobiDB-lite"/>
    </source>
</evidence>
<dbReference type="PANTHER" id="PTHR19957">
    <property type="entry name" value="SYNTAXIN"/>
    <property type="match status" value="1"/>
</dbReference>
<feature type="compositionally biased region" description="Gly residues" evidence="8">
    <location>
        <begin position="50"/>
        <end position="62"/>
    </location>
</feature>
<dbReference type="InterPro" id="IPR000727">
    <property type="entry name" value="T_SNARE_dom"/>
</dbReference>
<dbReference type="Pfam" id="PF05739">
    <property type="entry name" value="SNARE"/>
    <property type="match status" value="1"/>
</dbReference>
<dbReference type="EMBL" id="KV454305">
    <property type="protein sequence ID" value="ODQ69101.1"/>
    <property type="molecule type" value="Genomic_DNA"/>
</dbReference>